<proteinExistence type="predicted"/>
<feature type="transmembrane region" description="Helical" evidence="1">
    <location>
        <begin position="28"/>
        <end position="45"/>
    </location>
</feature>
<evidence type="ECO:0000313" key="3">
    <source>
        <dbReference type="Proteomes" id="UP000283269"/>
    </source>
</evidence>
<feature type="transmembrane region" description="Helical" evidence="1">
    <location>
        <begin position="180"/>
        <end position="203"/>
    </location>
</feature>
<gene>
    <name evidence="2" type="ORF">CVT25_007521</name>
</gene>
<feature type="transmembrane region" description="Helical" evidence="1">
    <location>
        <begin position="95"/>
        <end position="117"/>
    </location>
</feature>
<feature type="transmembrane region" description="Helical" evidence="1">
    <location>
        <begin position="268"/>
        <end position="286"/>
    </location>
</feature>
<keyword evidence="1" id="KW-1133">Transmembrane helix</keyword>
<dbReference type="EMBL" id="NHYD01001815">
    <property type="protein sequence ID" value="PPQ89820.1"/>
    <property type="molecule type" value="Genomic_DNA"/>
</dbReference>
<dbReference type="OrthoDB" id="3038990at2759"/>
<feature type="transmembrane region" description="Helical" evidence="1">
    <location>
        <begin position="298"/>
        <end position="319"/>
    </location>
</feature>
<evidence type="ECO:0000313" key="2">
    <source>
        <dbReference type="EMBL" id="PPQ89820.1"/>
    </source>
</evidence>
<comment type="caution">
    <text evidence="2">The sequence shown here is derived from an EMBL/GenBank/DDBJ whole genome shotgun (WGS) entry which is preliminary data.</text>
</comment>
<dbReference type="InParanoid" id="A0A409XGD2"/>
<reference evidence="2 3" key="1">
    <citation type="journal article" date="2018" name="Evol. Lett.">
        <title>Horizontal gene cluster transfer increased hallucinogenic mushroom diversity.</title>
        <authorList>
            <person name="Reynolds H.T."/>
            <person name="Vijayakumar V."/>
            <person name="Gluck-Thaler E."/>
            <person name="Korotkin H.B."/>
            <person name="Matheny P.B."/>
            <person name="Slot J.C."/>
        </authorList>
    </citation>
    <scope>NUCLEOTIDE SEQUENCE [LARGE SCALE GENOMIC DNA]</scope>
    <source>
        <strain evidence="2 3">2631</strain>
    </source>
</reference>
<evidence type="ECO:0000256" key="1">
    <source>
        <dbReference type="SAM" id="Phobius"/>
    </source>
</evidence>
<feature type="transmembrane region" description="Helical" evidence="1">
    <location>
        <begin position="65"/>
        <end position="89"/>
    </location>
</feature>
<accession>A0A409XGD2</accession>
<organism evidence="2 3">
    <name type="scientific">Psilocybe cyanescens</name>
    <dbReference type="NCBI Taxonomy" id="93625"/>
    <lineage>
        <taxon>Eukaryota</taxon>
        <taxon>Fungi</taxon>
        <taxon>Dikarya</taxon>
        <taxon>Basidiomycota</taxon>
        <taxon>Agaricomycotina</taxon>
        <taxon>Agaricomycetes</taxon>
        <taxon>Agaricomycetidae</taxon>
        <taxon>Agaricales</taxon>
        <taxon>Agaricineae</taxon>
        <taxon>Strophariaceae</taxon>
        <taxon>Psilocybe</taxon>
    </lineage>
</organism>
<dbReference type="AlphaFoldDB" id="A0A409XGD2"/>
<keyword evidence="1" id="KW-0812">Transmembrane</keyword>
<name>A0A409XGD2_PSICY</name>
<dbReference type="Proteomes" id="UP000283269">
    <property type="component" value="Unassembled WGS sequence"/>
</dbReference>
<feature type="transmembrane region" description="Helical" evidence="1">
    <location>
        <begin position="339"/>
        <end position="362"/>
    </location>
</feature>
<dbReference type="STRING" id="93625.A0A409XGD2"/>
<keyword evidence="1" id="KW-0472">Membrane</keyword>
<protein>
    <submittedName>
        <fullName evidence="2">Uncharacterized protein</fullName>
    </submittedName>
</protein>
<keyword evidence="3" id="KW-1185">Reference proteome</keyword>
<feature type="transmembrane region" description="Helical" evidence="1">
    <location>
        <begin position="399"/>
        <end position="417"/>
    </location>
</feature>
<sequence length="528" mass="59527">MSSAGPDSPPLDTSNAHLYLPSSLSHDLSIASYVLVSALVLWDVINNLKTDCKLLRKHRLKLPAIAYWTSRVTILLYLLVATIYSMIIFNRSLPVIYRSLLPLPHFTVMNVMACRVYRKTKAGVYRENSTVDPISALNFGHKTTLPSSRTDCTSEPEDSRREVTFSTGAQLPNPFTPMSFFPASLAFSITVSSYVTVVVKIMLWDILNNMRDEYTLLTRYKINFPAIVYYISRTLSEYNFSYYHAREYLTLKLLVALPLGNCERTWKIVSYLTAITIPSTSLLFFFRLRAVYRENRVVIAFFLLLWLCVLGASSMVIFGTSAENIGSTNYCIDGSIKQYVSFGAATVIVHDTLIFFAISWRLMGISFGEKRSFIDVLKNMILGRSLPAFSRAFLKDGQVYYLITIGFGIITTVVLYMDTIPLVYRGMLGNPNLMLMNVLACRVYRNTKLGRYQESPATIISNAAQDLKHMATTDESMQSEMVVEAPGGGSTSGVTRASQFGESFWVDELGNERYGTSDQRYRSPLRMV</sequence>